<evidence type="ECO:0000256" key="1">
    <source>
        <dbReference type="SAM" id="MobiDB-lite"/>
    </source>
</evidence>
<evidence type="ECO:0000259" key="3">
    <source>
        <dbReference type="Pfam" id="PF13796"/>
    </source>
</evidence>
<dbReference type="InterPro" id="IPR025828">
    <property type="entry name" value="Put_sensor_dom"/>
</dbReference>
<keyword evidence="5" id="KW-1185">Reference proteome</keyword>
<name>A0ABW2WY07_9ACTN</name>
<dbReference type="EMBL" id="JBHTGL010000008">
    <property type="protein sequence ID" value="MFD0624458.1"/>
    <property type="molecule type" value="Genomic_DNA"/>
</dbReference>
<dbReference type="Pfam" id="PF13796">
    <property type="entry name" value="Sensor"/>
    <property type="match status" value="1"/>
</dbReference>
<feature type="transmembrane region" description="Helical" evidence="2">
    <location>
        <begin position="21"/>
        <end position="48"/>
    </location>
</feature>
<reference evidence="5" key="1">
    <citation type="journal article" date="2019" name="Int. J. Syst. Evol. Microbiol.">
        <title>The Global Catalogue of Microorganisms (GCM) 10K type strain sequencing project: providing services to taxonomists for standard genome sequencing and annotation.</title>
        <authorList>
            <consortium name="The Broad Institute Genomics Platform"/>
            <consortium name="The Broad Institute Genome Sequencing Center for Infectious Disease"/>
            <person name="Wu L."/>
            <person name="Ma J."/>
        </authorList>
    </citation>
    <scope>NUCLEOTIDE SEQUENCE [LARGE SCALE GENOMIC DNA]</scope>
    <source>
        <strain evidence="5">JCM 12607</strain>
    </source>
</reference>
<sequence length="101" mass="11341">MRERLWLAWRATRHLLRSAGLALASFLFLPLLAFTVTVTVLVIGAGVLPETVLLLRRLAGAKRREVANWTGRRSPRRTYRSSVTSPCGCVRRSRTPGRTVI</sequence>
<dbReference type="Proteomes" id="UP001596915">
    <property type="component" value="Unassembled WGS sequence"/>
</dbReference>
<protein>
    <submittedName>
        <fullName evidence="4">Sensor domain-containing protein</fullName>
    </submittedName>
</protein>
<evidence type="ECO:0000256" key="2">
    <source>
        <dbReference type="SAM" id="Phobius"/>
    </source>
</evidence>
<keyword evidence="2" id="KW-0472">Membrane</keyword>
<keyword evidence="2" id="KW-1133">Transmembrane helix</keyword>
<evidence type="ECO:0000313" key="4">
    <source>
        <dbReference type="EMBL" id="MFD0624458.1"/>
    </source>
</evidence>
<proteinExistence type="predicted"/>
<accession>A0ABW2WY07</accession>
<evidence type="ECO:0000313" key="5">
    <source>
        <dbReference type="Proteomes" id="UP001596915"/>
    </source>
</evidence>
<feature type="region of interest" description="Disordered" evidence="1">
    <location>
        <begin position="77"/>
        <end position="101"/>
    </location>
</feature>
<feature type="domain" description="Putative sensor" evidence="3">
    <location>
        <begin position="14"/>
        <end position="94"/>
    </location>
</feature>
<gene>
    <name evidence="4" type="ORF">ACFQ2K_18435</name>
</gene>
<organism evidence="4 5">
    <name type="scientific">Streptomyces sanglieri</name>
    <dbReference type="NCBI Taxonomy" id="193460"/>
    <lineage>
        <taxon>Bacteria</taxon>
        <taxon>Bacillati</taxon>
        <taxon>Actinomycetota</taxon>
        <taxon>Actinomycetes</taxon>
        <taxon>Kitasatosporales</taxon>
        <taxon>Streptomycetaceae</taxon>
        <taxon>Streptomyces</taxon>
    </lineage>
</organism>
<keyword evidence="2" id="KW-0812">Transmembrane</keyword>
<comment type="caution">
    <text evidence="4">The sequence shown here is derived from an EMBL/GenBank/DDBJ whole genome shotgun (WGS) entry which is preliminary data.</text>
</comment>